<feature type="signal peptide" evidence="2">
    <location>
        <begin position="1"/>
        <end position="24"/>
    </location>
</feature>
<evidence type="ECO:0000256" key="1">
    <source>
        <dbReference type="SAM" id="MobiDB-lite"/>
    </source>
</evidence>
<evidence type="ECO:0000313" key="3">
    <source>
        <dbReference type="EMBL" id="MDY0871312.1"/>
    </source>
</evidence>
<gene>
    <name evidence="3" type="ORF">SMD31_05245</name>
</gene>
<feature type="chain" id="PRO_5047298470" description="PepSY domain-containing protein" evidence="2">
    <location>
        <begin position="25"/>
        <end position="110"/>
    </location>
</feature>
<evidence type="ECO:0008006" key="5">
    <source>
        <dbReference type="Google" id="ProtNLM"/>
    </source>
</evidence>
<accession>A0ABU5DWF2</accession>
<keyword evidence="2" id="KW-0732">Signal</keyword>
<feature type="region of interest" description="Disordered" evidence="1">
    <location>
        <begin position="91"/>
        <end position="110"/>
    </location>
</feature>
<dbReference type="Proteomes" id="UP001271769">
    <property type="component" value="Unassembled WGS sequence"/>
</dbReference>
<proteinExistence type="predicted"/>
<dbReference type="EMBL" id="JAXCLX010000001">
    <property type="protein sequence ID" value="MDY0871312.1"/>
    <property type="molecule type" value="Genomic_DNA"/>
</dbReference>
<protein>
    <recommendedName>
        <fullName evidence="5">PepSY domain-containing protein</fullName>
    </recommendedName>
</protein>
<evidence type="ECO:0000313" key="4">
    <source>
        <dbReference type="Proteomes" id="UP001271769"/>
    </source>
</evidence>
<sequence length="110" mass="11099">MTTIRTIVISIAVLSAMGIGGALAPAMADNATATQPADLGTQSGNNCTNGEQIDGSTAEQAIAKFKAAGYSDVQILEKGCDNFWHATGTKGGQSGNIVLSPTGEVMPEGN</sequence>
<evidence type="ECO:0000256" key="2">
    <source>
        <dbReference type="SAM" id="SignalP"/>
    </source>
</evidence>
<name>A0ABU5DWF2_9PROT</name>
<comment type="caution">
    <text evidence="3">The sequence shown here is derived from an EMBL/GenBank/DDBJ whole genome shotgun (WGS) entry which is preliminary data.</text>
</comment>
<reference evidence="3 4" key="1">
    <citation type="journal article" date="2013" name="Antonie Van Leeuwenhoek">
        <title>Dongia rigui sp. nov., isolated from freshwater of a large wetland in Korea.</title>
        <authorList>
            <person name="Baik K.S."/>
            <person name="Hwang Y.M."/>
            <person name="Choi J.S."/>
            <person name="Kwon J."/>
            <person name="Seong C.N."/>
        </authorList>
    </citation>
    <scope>NUCLEOTIDE SEQUENCE [LARGE SCALE GENOMIC DNA]</scope>
    <source>
        <strain evidence="3 4">04SU4-P</strain>
    </source>
</reference>
<keyword evidence="4" id="KW-1185">Reference proteome</keyword>
<dbReference type="RefSeq" id="WP_320499742.1">
    <property type="nucleotide sequence ID" value="NZ_JAXCLX010000001.1"/>
</dbReference>
<organism evidence="3 4">
    <name type="scientific">Dongia rigui</name>
    <dbReference type="NCBI Taxonomy" id="940149"/>
    <lineage>
        <taxon>Bacteria</taxon>
        <taxon>Pseudomonadati</taxon>
        <taxon>Pseudomonadota</taxon>
        <taxon>Alphaproteobacteria</taxon>
        <taxon>Rhodospirillales</taxon>
        <taxon>Dongiaceae</taxon>
        <taxon>Dongia</taxon>
    </lineage>
</organism>